<dbReference type="PANTHER" id="PTHR33525">
    <property type="match status" value="1"/>
</dbReference>
<dbReference type="Gene3D" id="3.40.50.2300">
    <property type="match status" value="1"/>
</dbReference>
<dbReference type="AlphaFoldDB" id="A0A178MWB2"/>
<gene>
    <name evidence="4" type="ORF">A6A04_12020</name>
</gene>
<dbReference type="InterPro" id="IPR001789">
    <property type="entry name" value="Sig_transdc_resp-reg_receiver"/>
</dbReference>
<dbReference type="Pfam" id="PF08668">
    <property type="entry name" value="HDOD"/>
    <property type="match status" value="1"/>
</dbReference>
<accession>A0A178MWB2</accession>
<proteinExistence type="predicted"/>
<dbReference type="Pfam" id="PF00072">
    <property type="entry name" value="Response_reg"/>
    <property type="match status" value="1"/>
</dbReference>
<dbReference type="InterPro" id="IPR052340">
    <property type="entry name" value="RNase_Y/CdgJ"/>
</dbReference>
<comment type="caution">
    <text evidence="4">The sequence shown here is derived from an EMBL/GenBank/DDBJ whole genome shotgun (WGS) entry which is preliminary data.</text>
</comment>
<feature type="modified residue" description="4-aspartylphosphate" evidence="1">
    <location>
        <position position="71"/>
    </location>
</feature>
<organism evidence="4 5">
    <name type="scientific">Paramagnetospirillum marisnigri</name>
    <dbReference type="NCBI Taxonomy" id="1285242"/>
    <lineage>
        <taxon>Bacteria</taxon>
        <taxon>Pseudomonadati</taxon>
        <taxon>Pseudomonadota</taxon>
        <taxon>Alphaproteobacteria</taxon>
        <taxon>Rhodospirillales</taxon>
        <taxon>Magnetospirillaceae</taxon>
        <taxon>Paramagnetospirillum</taxon>
    </lineage>
</organism>
<evidence type="ECO:0000313" key="5">
    <source>
        <dbReference type="Proteomes" id="UP000078428"/>
    </source>
</evidence>
<reference evidence="4 5" key="1">
    <citation type="submission" date="2016-04" db="EMBL/GenBank/DDBJ databases">
        <title>Draft genome sequence of freshwater magnetotactic bacteria Magnetospirillum marisnigri SP-1 and Magnetospirillum moscoviense BB-1.</title>
        <authorList>
            <person name="Koziaeva V."/>
            <person name="Dziuba M.V."/>
            <person name="Ivanov T.M."/>
            <person name="Kuznetsov B."/>
            <person name="Grouzdev D.S."/>
        </authorList>
    </citation>
    <scope>NUCLEOTIDE SEQUENCE [LARGE SCALE GENOMIC DNA]</scope>
    <source>
        <strain evidence="4 5">SP-1</strain>
    </source>
</reference>
<dbReference type="PROSITE" id="PS50110">
    <property type="entry name" value="RESPONSE_REGULATORY"/>
    <property type="match status" value="1"/>
</dbReference>
<dbReference type="PROSITE" id="PS51833">
    <property type="entry name" value="HDOD"/>
    <property type="match status" value="1"/>
</dbReference>
<evidence type="ECO:0000259" key="3">
    <source>
        <dbReference type="PROSITE" id="PS51833"/>
    </source>
</evidence>
<feature type="domain" description="Response regulatory" evidence="2">
    <location>
        <begin position="20"/>
        <end position="135"/>
    </location>
</feature>
<feature type="domain" description="HDOD" evidence="3">
    <location>
        <begin position="156"/>
        <end position="353"/>
    </location>
</feature>
<dbReference type="InterPro" id="IPR013976">
    <property type="entry name" value="HDOD"/>
</dbReference>
<dbReference type="Proteomes" id="UP000078428">
    <property type="component" value="Unassembled WGS sequence"/>
</dbReference>
<evidence type="ECO:0008006" key="6">
    <source>
        <dbReference type="Google" id="ProtNLM"/>
    </source>
</evidence>
<dbReference type="PANTHER" id="PTHR33525:SF3">
    <property type="entry name" value="RIBONUCLEASE Y"/>
    <property type="match status" value="1"/>
</dbReference>
<evidence type="ECO:0000313" key="4">
    <source>
        <dbReference type="EMBL" id="OAN54644.1"/>
    </source>
</evidence>
<dbReference type="CDD" id="cd17569">
    <property type="entry name" value="REC_HupR-like"/>
    <property type="match status" value="1"/>
</dbReference>
<dbReference type="SUPFAM" id="SSF52172">
    <property type="entry name" value="CheY-like"/>
    <property type="match status" value="1"/>
</dbReference>
<dbReference type="SMART" id="SM00448">
    <property type="entry name" value="REC"/>
    <property type="match status" value="1"/>
</dbReference>
<sequence length="423" mass="45579">MPRVWRPSPTERDMTLAKPTILFVDDEKGVLDGLRRSLYAQRDEWNQVFAVGGQEAVAILEKQALDVVITDMRMPGMDGATLLDRVRALQPEAARIVLSGFSVREAIFRTVGPAHQYYVKPCPPQTLVEAIRRALAVRRALRSPPLLALVGGATSIPALPKAITELFSELQSPEGSAAEVARIIAQDVGLTVNLLKLTNSGFFYIPSAVTDVLQAVKMLGFEMVRALAVLAGVFESFSCAGIDCQAVKQLERRSLEIGALARGIAESGNAPRSAVEQAQCAGMLAHVGSLLLFAQWPGPVAELRKDLDRSGGDIITAERTALGASHAELGGVLLGLWGFTDPVVEAVLFHHHPSNCAFRSSCTDAPIAAVHAAQHLIKPVPEGKDAKEHWESGLDLEFLSEIGAVSKVADWAELATSIRKEYE</sequence>
<dbReference type="SUPFAM" id="SSF109604">
    <property type="entry name" value="HD-domain/PDEase-like"/>
    <property type="match status" value="1"/>
</dbReference>
<evidence type="ECO:0000256" key="1">
    <source>
        <dbReference type="PROSITE-ProRule" id="PRU00169"/>
    </source>
</evidence>
<dbReference type="InterPro" id="IPR011006">
    <property type="entry name" value="CheY-like_superfamily"/>
</dbReference>
<protein>
    <recommendedName>
        <fullName evidence="6">Response regulator</fullName>
    </recommendedName>
</protein>
<name>A0A178MWB2_9PROT</name>
<evidence type="ECO:0000259" key="2">
    <source>
        <dbReference type="PROSITE" id="PS50110"/>
    </source>
</evidence>
<dbReference type="GO" id="GO:0000160">
    <property type="term" value="P:phosphorelay signal transduction system"/>
    <property type="evidence" value="ECO:0007669"/>
    <property type="project" value="InterPro"/>
</dbReference>
<keyword evidence="1" id="KW-0597">Phosphoprotein</keyword>
<keyword evidence="5" id="KW-1185">Reference proteome</keyword>
<dbReference type="EMBL" id="LWQT01000028">
    <property type="protein sequence ID" value="OAN54644.1"/>
    <property type="molecule type" value="Genomic_DNA"/>
</dbReference>
<dbReference type="Gene3D" id="1.10.3210.10">
    <property type="entry name" value="Hypothetical protein af1432"/>
    <property type="match status" value="1"/>
</dbReference>
<dbReference type="STRING" id="1285242.A6A04_12020"/>